<evidence type="ECO:0000259" key="3">
    <source>
        <dbReference type="PROSITE" id="PS01148"/>
    </source>
</evidence>
<dbReference type="RefSeq" id="WP_236706255.1">
    <property type="nucleotide sequence ID" value="NZ_JYFN01000091.1"/>
</dbReference>
<dbReference type="CDD" id="cd00291">
    <property type="entry name" value="SirA_YedF_YeeD"/>
    <property type="match status" value="1"/>
</dbReference>
<accession>A0A0D8B5T3</accession>
<dbReference type="Gene3D" id="3.30.110.40">
    <property type="entry name" value="TusA-like domain"/>
    <property type="match status" value="1"/>
</dbReference>
<dbReference type="EMBL" id="JYFN01000091">
    <property type="protein sequence ID" value="KJE19663.1"/>
    <property type="molecule type" value="Genomic_DNA"/>
</dbReference>
<comment type="caution">
    <text evidence="4">The sequence shown here is derived from an EMBL/GenBank/DDBJ whole genome shotgun (WGS) entry which is preliminary data.</text>
</comment>
<reference evidence="5" key="1">
    <citation type="submission" date="2015-02" db="EMBL/GenBank/DDBJ databases">
        <title>Draft Genome of Frankia sp. CpI1-S.</title>
        <authorList>
            <person name="Oshone R.T."/>
            <person name="Ngom M."/>
            <person name="Ghodhbane-Gtari F."/>
            <person name="Gtari M."/>
            <person name="Morris K."/>
            <person name="Thomas K."/>
            <person name="Sen A."/>
            <person name="Tisa L.S."/>
        </authorList>
    </citation>
    <scope>NUCLEOTIDE SEQUENCE [LARGE SCALE GENOMIC DNA]</scope>
    <source>
        <strain evidence="5">CpI1-S</strain>
    </source>
</reference>
<dbReference type="AlphaFoldDB" id="A0A0D8B5T3"/>
<dbReference type="PANTHER" id="PTHR33279">
    <property type="entry name" value="SULFUR CARRIER PROTEIN YEDF-RELATED"/>
    <property type="match status" value="1"/>
</dbReference>
<dbReference type="PROSITE" id="PS01148">
    <property type="entry name" value="UPF0033"/>
    <property type="match status" value="1"/>
</dbReference>
<reference evidence="4 5" key="2">
    <citation type="journal article" date="2016" name="Genome Announc.">
        <title>Permanent Draft Genome Sequences for Two Variants of Frankia sp. Strain CpI1, the First Frankia Strain Isolated from Root Nodules of Comptonia peregrina.</title>
        <authorList>
            <person name="Oshone R."/>
            <person name="Hurst S.G.IV."/>
            <person name="Abebe-Akele F."/>
            <person name="Simpson S."/>
            <person name="Morris K."/>
            <person name="Thomas W.K."/>
            <person name="Tisa L.S."/>
        </authorList>
    </citation>
    <scope>NUCLEOTIDE SEQUENCE [LARGE SCALE GENOMIC DNA]</scope>
    <source>
        <strain evidence="5">CpI1-S</strain>
    </source>
</reference>
<feature type="domain" description="UPF0033" evidence="3">
    <location>
        <begin position="24"/>
        <end position="48"/>
    </location>
</feature>
<dbReference type="PATRIC" id="fig|1502723.3.peg.7013"/>
<proteinExistence type="inferred from homology"/>
<keyword evidence="4" id="KW-0808">Transferase</keyword>
<gene>
    <name evidence="4" type="ORF">FF36_06067</name>
</gene>
<evidence type="ECO:0000256" key="1">
    <source>
        <dbReference type="ARBA" id="ARBA00008984"/>
    </source>
</evidence>
<evidence type="ECO:0000313" key="5">
    <source>
        <dbReference type="Proteomes" id="UP000032545"/>
    </source>
</evidence>
<comment type="similarity">
    <text evidence="1">Belongs to the sulfur carrier protein TusA family.</text>
</comment>
<feature type="region of interest" description="Disordered" evidence="2">
    <location>
        <begin position="1"/>
        <end position="28"/>
    </location>
</feature>
<organism evidence="4 5">
    <name type="scientific">Frankia torreyi</name>
    <dbReference type="NCBI Taxonomy" id="1856"/>
    <lineage>
        <taxon>Bacteria</taxon>
        <taxon>Bacillati</taxon>
        <taxon>Actinomycetota</taxon>
        <taxon>Actinomycetes</taxon>
        <taxon>Frankiales</taxon>
        <taxon>Frankiaceae</taxon>
        <taxon>Frankia</taxon>
    </lineage>
</organism>
<dbReference type="SUPFAM" id="SSF64307">
    <property type="entry name" value="SirA-like"/>
    <property type="match status" value="1"/>
</dbReference>
<dbReference type="PANTHER" id="PTHR33279:SF6">
    <property type="entry name" value="SULFUR CARRIER PROTEIN YEDF-RELATED"/>
    <property type="match status" value="1"/>
</dbReference>
<dbReference type="EC" id="2.8.1.-" evidence="4"/>
<evidence type="ECO:0000256" key="2">
    <source>
        <dbReference type="SAM" id="MobiDB-lite"/>
    </source>
</evidence>
<name>A0A0D8B5T3_9ACTN</name>
<dbReference type="InterPro" id="IPR001455">
    <property type="entry name" value="TusA-like"/>
</dbReference>
<evidence type="ECO:0000313" key="4">
    <source>
        <dbReference type="EMBL" id="KJE19663.1"/>
    </source>
</evidence>
<sequence length="94" mass="9680">MTTDGPADAGTDPDQDSPAPAATVDSRGRRCPLPIIDLARAFGSVVPGGTITLWADDPAAGPDVAAWCRLRGQELVAARALPAGGEEFVIRRLA</sequence>
<dbReference type="Pfam" id="PF01206">
    <property type="entry name" value="TusA"/>
    <property type="match status" value="1"/>
</dbReference>
<dbReference type="Proteomes" id="UP000032545">
    <property type="component" value="Unassembled WGS sequence"/>
</dbReference>
<protein>
    <submittedName>
        <fullName evidence="4">Putative redox protein, regulator of disulfide bond formation</fullName>
        <ecNumber evidence="4">2.8.1.-</ecNumber>
    </submittedName>
</protein>
<keyword evidence="5" id="KW-1185">Reference proteome</keyword>
<dbReference type="InterPro" id="IPR036868">
    <property type="entry name" value="TusA-like_sf"/>
</dbReference>
<dbReference type="GO" id="GO:0016740">
    <property type="term" value="F:transferase activity"/>
    <property type="evidence" value="ECO:0007669"/>
    <property type="project" value="UniProtKB-KW"/>
</dbReference>